<dbReference type="Gene3D" id="3.10.129.10">
    <property type="entry name" value="Hotdog Thioesterase"/>
    <property type="match status" value="1"/>
</dbReference>
<name>A0A1D7U1X1_9HYPH</name>
<gene>
    <name evidence="2" type="ORF">BHK69_13645</name>
</gene>
<reference evidence="2 3" key="1">
    <citation type="journal article" date="2015" name="Antonie Van Leeuwenhoek">
        <title>Bosea vaviloviae sp. nov., a new species of slow-growing rhizobia isolated from nodules of the relict species Vavilovia formosa (Stev.) Fed.</title>
        <authorList>
            <person name="Safronova V.I."/>
            <person name="Kuznetsova I.G."/>
            <person name="Sazanova A.L."/>
            <person name="Kimeklis A.K."/>
            <person name="Belimov A.A."/>
            <person name="Andronov E.E."/>
            <person name="Pinaev A.G."/>
            <person name="Chizhevskaya E.P."/>
            <person name="Pukhaev A.R."/>
            <person name="Popov K.P."/>
            <person name="Willems A."/>
            <person name="Tikhonovich I.A."/>
        </authorList>
    </citation>
    <scope>NUCLEOTIDE SEQUENCE [LARGE SCALE GENOMIC DNA]</scope>
    <source>
        <strain evidence="2 3">Vaf18</strain>
    </source>
</reference>
<dbReference type="PANTHER" id="PTHR43664:SF1">
    <property type="entry name" value="BETA-METHYLMALYL-COA DEHYDRATASE"/>
    <property type="match status" value="1"/>
</dbReference>
<dbReference type="AlphaFoldDB" id="A0A1D7U1X1"/>
<dbReference type="InterPro" id="IPR052342">
    <property type="entry name" value="MCH/BMMD"/>
</dbReference>
<keyword evidence="3" id="KW-1185">Reference proteome</keyword>
<dbReference type="Proteomes" id="UP000094969">
    <property type="component" value="Chromosome"/>
</dbReference>
<dbReference type="SUPFAM" id="SSF54637">
    <property type="entry name" value="Thioesterase/thiol ester dehydrase-isomerase"/>
    <property type="match status" value="1"/>
</dbReference>
<evidence type="ECO:0000313" key="3">
    <source>
        <dbReference type="Proteomes" id="UP000094969"/>
    </source>
</evidence>
<evidence type="ECO:0000313" key="2">
    <source>
        <dbReference type="EMBL" id="AOO81366.1"/>
    </source>
</evidence>
<feature type="domain" description="MaoC-like" evidence="1">
    <location>
        <begin position="13"/>
        <end position="114"/>
    </location>
</feature>
<dbReference type="InterPro" id="IPR002539">
    <property type="entry name" value="MaoC-like_dom"/>
</dbReference>
<dbReference type="OrthoDB" id="9796589at2"/>
<sequence length="155" mass="17143">MLPGKLYDEIKVGDEQLTPRVTVTEGHVLAYAGVAGDFSPVHMDEVYAQSTVFGGRIAHGLMGLSLTDGLKVQSGFFRDGIALGWTWNFKKPIQIGDTLQVKFKVADMRIPKSRSDMGILFIAIELINQRGEVVQEGEHRLMVPRQSAESREAVQ</sequence>
<dbReference type="InterPro" id="IPR029069">
    <property type="entry name" value="HotDog_dom_sf"/>
</dbReference>
<evidence type="ECO:0000259" key="1">
    <source>
        <dbReference type="Pfam" id="PF01575"/>
    </source>
</evidence>
<proteinExistence type="predicted"/>
<dbReference type="EMBL" id="CP017147">
    <property type="protein sequence ID" value="AOO81366.1"/>
    <property type="molecule type" value="Genomic_DNA"/>
</dbReference>
<dbReference type="RefSeq" id="WP_069690580.1">
    <property type="nucleotide sequence ID" value="NZ_CP017147.1"/>
</dbReference>
<protein>
    <submittedName>
        <fullName evidence="2">Acyl dehydratase</fullName>
    </submittedName>
</protein>
<accession>A0A1D7U1X1</accession>
<dbReference type="Pfam" id="PF01575">
    <property type="entry name" value="MaoC_dehydratas"/>
    <property type="match status" value="1"/>
</dbReference>
<dbReference type="KEGG" id="bvv:BHK69_13645"/>
<dbReference type="STRING" id="1526658.BHK69_13645"/>
<dbReference type="PANTHER" id="PTHR43664">
    <property type="entry name" value="MONOAMINE OXIDASE-RELATED"/>
    <property type="match status" value="1"/>
</dbReference>
<organism evidence="2 3">
    <name type="scientific">Bosea vaviloviae</name>
    <dbReference type="NCBI Taxonomy" id="1526658"/>
    <lineage>
        <taxon>Bacteria</taxon>
        <taxon>Pseudomonadati</taxon>
        <taxon>Pseudomonadota</taxon>
        <taxon>Alphaproteobacteria</taxon>
        <taxon>Hyphomicrobiales</taxon>
        <taxon>Boseaceae</taxon>
        <taxon>Bosea</taxon>
    </lineage>
</organism>